<dbReference type="InterPro" id="IPR013780">
    <property type="entry name" value="Glyco_hydro_b"/>
</dbReference>
<evidence type="ECO:0000259" key="6">
    <source>
        <dbReference type="Pfam" id="PF01055"/>
    </source>
</evidence>
<sequence length="701" mass="80030">MERDKPAKPERGVSKRVEQVLVFCMLVVLVATIGVVVWQTSKLNIGGDNNSKQPSENKIHWPLTARNLEIDNDYTLRLLNSQSKALKLTAALADLADLNVPPTPCNGSEWKDYNICVEWSGKERLTVNTSVYIVPRDGSALTCYEVTAKALGCSNQVIQHCFNTSIAHWYGGYADKFQYWPFENNTRRLSAYVVNDSYVGEIGGVIERYFVASTGAGILLDHDVPLYYSLNHPKQGLMCFVAKYDKYPYFNIDSELPVLKYKICESDNLKDVHMKMANAFIDKPQGIPDKSLFKYPIWSTWAQYKKDINQSTVIEFANAILQHNFSHAQIEIDDDWTPKYGDIDFNKDKFPDPSTMVRDLQDLGFRVTVWVHPFFNADANSFYESAINSMLVRQYDSPAPAITPWWDGLMAGILDVSNQSAAQWYLGKLRNLMTKYNISSFKFDAGETSWMPHIYSMANITKNPADAYPTKWVQLAAEADPTFHQEVRVGYRTQRYPIFVRLMDKDSNWSHNNALKSVIPCVLTYGLLGYPFVLPDMIGGNAYNDHPDPELFVRWTQLNTFLPGMQYSIVPWIYNETIMDIVRKFTEMREKISPTLIAKAEEAVRTGDPIILPLWWIDSSDEYALTIEDEFLLGTDYLIAPVVEQGARSRDIYLPKGSWRDNLNDTGSIIEGPKWLRNYQVDIDQLAYFSNALANFPDFDG</sequence>
<dbReference type="GO" id="GO:0005975">
    <property type="term" value="P:carbohydrate metabolic process"/>
    <property type="evidence" value="ECO:0007669"/>
    <property type="project" value="InterPro"/>
</dbReference>
<keyword evidence="9" id="KW-1185">Reference proteome</keyword>
<keyword evidence="3 4" id="KW-0326">Glycosidase</keyword>
<reference evidence="8" key="1">
    <citation type="journal article" date="2019" name="bioRxiv">
        <title>The Genome of the Zebra Mussel, Dreissena polymorpha: A Resource for Invasive Species Research.</title>
        <authorList>
            <person name="McCartney M.A."/>
            <person name="Auch B."/>
            <person name="Kono T."/>
            <person name="Mallez S."/>
            <person name="Zhang Y."/>
            <person name="Obille A."/>
            <person name="Becker A."/>
            <person name="Abrahante J.E."/>
            <person name="Garbe J."/>
            <person name="Badalamenti J.P."/>
            <person name="Herman A."/>
            <person name="Mangelson H."/>
            <person name="Liachko I."/>
            <person name="Sullivan S."/>
            <person name="Sone E.D."/>
            <person name="Koren S."/>
            <person name="Silverstein K.A.T."/>
            <person name="Beckman K.B."/>
            <person name="Gohl D.M."/>
        </authorList>
    </citation>
    <scope>NUCLEOTIDE SEQUENCE</scope>
    <source>
        <strain evidence="8">Duluth1</strain>
        <tissue evidence="8">Whole animal</tissue>
    </source>
</reference>
<reference evidence="8" key="2">
    <citation type="submission" date="2020-11" db="EMBL/GenBank/DDBJ databases">
        <authorList>
            <person name="McCartney M.A."/>
            <person name="Auch B."/>
            <person name="Kono T."/>
            <person name="Mallez S."/>
            <person name="Becker A."/>
            <person name="Gohl D.M."/>
            <person name="Silverstein K.A.T."/>
            <person name="Koren S."/>
            <person name="Bechman K.B."/>
            <person name="Herman A."/>
            <person name="Abrahante J.E."/>
            <person name="Garbe J."/>
        </authorList>
    </citation>
    <scope>NUCLEOTIDE SEQUENCE</scope>
    <source>
        <strain evidence="8">Duluth1</strain>
        <tissue evidence="8">Whole animal</tissue>
    </source>
</reference>
<dbReference type="EMBL" id="JAIWYP010000005">
    <property type="protein sequence ID" value="KAH3817963.1"/>
    <property type="molecule type" value="Genomic_DNA"/>
</dbReference>
<dbReference type="Gene3D" id="2.60.40.1180">
    <property type="entry name" value="Golgi alpha-mannosidase II"/>
    <property type="match status" value="1"/>
</dbReference>
<dbReference type="CDD" id="cd06592">
    <property type="entry name" value="GH31_NET37"/>
    <property type="match status" value="1"/>
</dbReference>
<dbReference type="Pfam" id="PF21365">
    <property type="entry name" value="Glyco_hydro_31_3rd"/>
    <property type="match status" value="1"/>
</dbReference>
<dbReference type="Proteomes" id="UP000828390">
    <property type="component" value="Unassembled WGS sequence"/>
</dbReference>
<comment type="caution">
    <text evidence="8">The sequence shown here is derived from an EMBL/GenBank/DDBJ whole genome shotgun (WGS) entry which is preliminary data.</text>
</comment>
<evidence type="ECO:0000256" key="3">
    <source>
        <dbReference type="ARBA" id="ARBA00023295"/>
    </source>
</evidence>
<accession>A0A9D4GLY6</accession>
<comment type="similarity">
    <text evidence="1 4">Belongs to the glycosyl hydrolase 31 family.</text>
</comment>
<dbReference type="GO" id="GO:0004553">
    <property type="term" value="F:hydrolase activity, hydrolyzing O-glycosyl compounds"/>
    <property type="evidence" value="ECO:0007669"/>
    <property type="project" value="InterPro"/>
</dbReference>
<dbReference type="InterPro" id="IPR017853">
    <property type="entry name" value="GH"/>
</dbReference>
<organism evidence="8 9">
    <name type="scientific">Dreissena polymorpha</name>
    <name type="common">Zebra mussel</name>
    <name type="synonym">Mytilus polymorpha</name>
    <dbReference type="NCBI Taxonomy" id="45954"/>
    <lineage>
        <taxon>Eukaryota</taxon>
        <taxon>Metazoa</taxon>
        <taxon>Spiralia</taxon>
        <taxon>Lophotrochozoa</taxon>
        <taxon>Mollusca</taxon>
        <taxon>Bivalvia</taxon>
        <taxon>Autobranchia</taxon>
        <taxon>Heteroconchia</taxon>
        <taxon>Euheterodonta</taxon>
        <taxon>Imparidentia</taxon>
        <taxon>Neoheterodontei</taxon>
        <taxon>Myida</taxon>
        <taxon>Dreissenoidea</taxon>
        <taxon>Dreissenidae</taxon>
        <taxon>Dreissena</taxon>
    </lineage>
</organism>
<protein>
    <recommendedName>
        <fullName evidence="10">Myogenesis-regulating glycosidase</fullName>
    </recommendedName>
</protein>
<dbReference type="InterPro" id="IPR000322">
    <property type="entry name" value="Glyco_hydro_31_TIM"/>
</dbReference>
<dbReference type="SUPFAM" id="SSF51445">
    <property type="entry name" value="(Trans)glycosidases"/>
    <property type="match status" value="1"/>
</dbReference>
<keyword evidence="5" id="KW-0472">Membrane</keyword>
<feature type="domain" description="Glycosyl hydrolase family 31 C-terminal" evidence="7">
    <location>
        <begin position="607"/>
        <end position="687"/>
    </location>
</feature>
<dbReference type="InterPro" id="IPR050985">
    <property type="entry name" value="Alpha-glycosidase_related"/>
</dbReference>
<evidence type="ECO:0000313" key="9">
    <source>
        <dbReference type="Proteomes" id="UP000828390"/>
    </source>
</evidence>
<keyword evidence="5" id="KW-0812">Transmembrane</keyword>
<gene>
    <name evidence="8" type="ORF">DPMN_119548</name>
</gene>
<dbReference type="Pfam" id="PF01055">
    <property type="entry name" value="Glyco_hydro_31_2nd"/>
    <property type="match status" value="1"/>
</dbReference>
<dbReference type="PANTHER" id="PTHR43053:SF4">
    <property type="entry name" value="MYOGENESIS-REGULATING GLYCOSIDASE"/>
    <property type="match status" value="1"/>
</dbReference>
<evidence type="ECO:0000259" key="7">
    <source>
        <dbReference type="Pfam" id="PF21365"/>
    </source>
</evidence>
<evidence type="ECO:0000256" key="5">
    <source>
        <dbReference type="SAM" id="Phobius"/>
    </source>
</evidence>
<feature type="transmembrane region" description="Helical" evidence="5">
    <location>
        <begin position="20"/>
        <end position="38"/>
    </location>
</feature>
<feature type="domain" description="Glycoside hydrolase family 31 TIM barrel" evidence="6">
    <location>
        <begin position="299"/>
        <end position="596"/>
    </location>
</feature>
<dbReference type="Gene3D" id="3.20.20.80">
    <property type="entry name" value="Glycosidases"/>
    <property type="match status" value="1"/>
</dbReference>
<dbReference type="InterPro" id="IPR048395">
    <property type="entry name" value="Glyco_hydro_31_C"/>
</dbReference>
<evidence type="ECO:0008006" key="10">
    <source>
        <dbReference type="Google" id="ProtNLM"/>
    </source>
</evidence>
<keyword evidence="2 4" id="KW-0378">Hydrolase</keyword>
<keyword evidence="5" id="KW-1133">Transmembrane helix</keyword>
<name>A0A9D4GLY6_DREPO</name>
<dbReference type="SUPFAM" id="SSF51011">
    <property type="entry name" value="Glycosyl hydrolase domain"/>
    <property type="match status" value="1"/>
</dbReference>
<dbReference type="AlphaFoldDB" id="A0A9D4GLY6"/>
<dbReference type="OrthoDB" id="10070917at2759"/>
<proteinExistence type="inferred from homology"/>
<evidence type="ECO:0000256" key="2">
    <source>
        <dbReference type="ARBA" id="ARBA00022801"/>
    </source>
</evidence>
<dbReference type="PANTHER" id="PTHR43053">
    <property type="entry name" value="GLYCOSIDASE FAMILY 31"/>
    <property type="match status" value="1"/>
</dbReference>
<evidence type="ECO:0000313" key="8">
    <source>
        <dbReference type="EMBL" id="KAH3817963.1"/>
    </source>
</evidence>
<evidence type="ECO:0000256" key="1">
    <source>
        <dbReference type="ARBA" id="ARBA00007806"/>
    </source>
</evidence>
<evidence type="ECO:0000256" key="4">
    <source>
        <dbReference type="RuleBase" id="RU361185"/>
    </source>
</evidence>